<feature type="domain" description="Tyr recombinase" evidence="3">
    <location>
        <begin position="172"/>
        <end position="353"/>
    </location>
</feature>
<accession>A0A2W5DBL5</accession>
<dbReference type="PANTHER" id="PTHR30349:SF94">
    <property type="entry name" value="INTEGRASE_RECOMBINASE HI_1414-RELATED"/>
    <property type="match status" value="1"/>
</dbReference>
<dbReference type="InterPro" id="IPR002104">
    <property type="entry name" value="Integrase_catalytic"/>
</dbReference>
<dbReference type="Gene3D" id="1.10.443.10">
    <property type="entry name" value="Intergrase catalytic core"/>
    <property type="match status" value="1"/>
</dbReference>
<dbReference type="InterPro" id="IPR013762">
    <property type="entry name" value="Integrase-like_cat_sf"/>
</dbReference>
<dbReference type="Pfam" id="PF00589">
    <property type="entry name" value="Phage_integrase"/>
    <property type="match status" value="1"/>
</dbReference>
<proteinExistence type="predicted"/>
<dbReference type="GO" id="GO:0015074">
    <property type="term" value="P:DNA integration"/>
    <property type="evidence" value="ECO:0007669"/>
    <property type="project" value="UniProtKB-KW"/>
</dbReference>
<dbReference type="PANTHER" id="PTHR30349">
    <property type="entry name" value="PHAGE INTEGRASE-RELATED"/>
    <property type="match status" value="1"/>
</dbReference>
<dbReference type="PROSITE" id="PS51898">
    <property type="entry name" value="TYR_RECOMBINASE"/>
    <property type="match status" value="1"/>
</dbReference>
<dbReference type="InterPro" id="IPR011010">
    <property type="entry name" value="DNA_brk_join_enz"/>
</dbReference>
<dbReference type="CDD" id="cd00796">
    <property type="entry name" value="INT_Rci_Hp1_C"/>
    <property type="match status" value="1"/>
</dbReference>
<dbReference type="GO" id="GO:0006310">
    <property type="term" value="P:DNA recombination"/>
    <property type="evidence" value="ECO:0007669"/>
    <property type="project" value="UniProtKB-KW"/>
</dbReference>
<reference evidence="4 5" key="1">
    <citation type="submission" date="2017-08" db="EMBL/GenBank/DDBJ databases">
        <title>Infants hospitalized years apart are colonized by the same room-sourced microbial strains.</title>
        <authorList>
            <person name="Brooks B."/>
            <person name="Olm M.R."/>
            <person name="Firek B.A."/>
            <person name="Baker R."/>
            <person name="Thomas B.C."/>
            <person name="Morowitz M.J."/>
            <person name="Banfield J.F."/>
        </authorList>
    </citation>
    <scope>NUCLEOTIDE SEQUENCE [LARGE SCALE GENOMIC DNA]</scope>
    <source>
        <strain evidence="4">S2_012_000_R2_81</strain>
    </source>
</reference>
<evidence type="ECO:0000256" key="2">
    <source>
        <dbReference type="ARBA" id="ARBA00023172"/>
    </source>
</evidence>
<dbReference type="EMBL" id="QFOD01000018">
    <property type="protein sequence ID" value="PZP29455.1"/>
    <property type="molecule type" value="Genomic_DNA"/>
</dbReference>
<name>A0A2W5DBL5_9BURK</name>
<sequence length="378" mass="43370">MASITPRGDKFLAQVRIKQGGVLIFSESKLFDTRPQACSWAERLEAKVKAEGPAKHATSKTTVGQLVRMHLKAQLKVRPLLGRSTIHNHEKIAAEFDHILVRDLRPKHLIDYAVRRKTQDGVAPATIKSDLSPVSAAFGVARIAYEIDADPEIIQTAMRYLDEQGLVSKSKEVIRWVDQEEEDALLEEFARRNQHHSTEIDMTLIYKFALAFPRRLGELGRLEWKDIDPKRRTIIIRKVKHPKKKEYNDQVVPLLTPAWDLLKIIPKLDARIFPYNMESVSAAFERVRDRIAETGLPRIKDLRFHDLRHTGISMLFWHGFQIAEVAIVSGHTNWNTLRRYTHIRPEDLHRRFEQLKKVEQPPAKATIEAAATSTQAST</sequence>
<comment type="caution">
    <text evidence="4">The sequence shown here is derived from an EMBL/GenBank/DDBJ whole genome shotgun (WGS) entry which is preliminary data.</text>
</comment>
<dbReference type="GO" id="GO:0003677">
    <property type="term" value="F:DNA binding"/>
    <property type="evidence" value="ECO:0007669"/>
    <property type="project" value="InterPro"/>
</dbReference>
<evidence type="ECO:0000259" key="3">
    <source>
        <dbReference type="PROSITE" id="PS51898"/>
    </source>
</evidence>
<dbReference type="Proteomes" id="UP000249633">
    <property type="component" value="Unassembled WGS sequence"/>
</dbReference>
<evidence type="ECO:0000313" key="4">
    <source>
        <dbReference type="EMBL" id="PZP29455.1"/>
    </source>
</evidence>
<organism evidence="4 5">
    <name type="scientific">Roseateles depolymerans</name>
    <dbReference type="NCBI Taxonomy" id="76731"/>
    <lineage>
        <taxon>Bacteria</taxon>
        <taxon>Pseudomonadati</taxon>
        <taxon>Pseudomonadota</taxon>
        <taxon>Betaproteobacteria</taxon>
        <taxon>Burkholderiales</taxon>
        <taxon>Sphaerotilaceae</taxon>
        <taxon>Roseateles</taxon>
    </lineage>
</organism>
<dbReference type="SUPFAM" id="SSF56349">
    <property type="entry name" value="DNA breaking-rejoining enzymes"/>
    <property type="match status" value="1"/>
</dbReference>
<evidence type="ECO:0000256" key="1">
    <source>
        <dbReference type="ARBA" id="ARBA00022908"/>
    </source>
</evidence>
<gene>
    <name evidence="4" type="ORF">DI603_17490</name>
</gene>
<keyword evidence="2" id="KW-0233">DNA recombination</keyword>
<evidence type="ECO:0000313" key="5">
    <source>
        <dbReference type="Proteomes" id="UP000249633"/>
    </source>
</evidence>
<keyword evidence="1" id="KW-0229">DNA integration</keyword>
<protein>
    <recommendedName>
        <fullName evidence="3">Tyr recombinase domain-containing protein</fullName>
    </recommendedName>
</protein>
<dbReference type="AlphaFoldDB" id="A0A2W5DBL5"/>
<dbReference type="InterPro" id="IPR050090">
    <property type="entry name" value="Tyrosine_recombinase_XerCD"/>
</dbReference>